<feature type="region of interest" description="Disordered" evidence="8">
    <location>
        <begin position="408"/>
        <end position="437"/>
    </location>
</feature>
<evidence type="ECO:0000256" key="5">
    <source>
        <dbReference type="ARBA" id="ARBA00022777"/>
    </source>
</evidence>
<dbReference type="Proteomes" id="UP000008630">
    <property type="component" value="Chromosome"/>
</dbReference>
<dbReference type="EC" id="2.7.13.3" evidence="2"/>
<dbReference type="Pfam" id="PF00512">
    <property type="entry name" value="HisKA"/>
    <property type="match status" value="1"/>
</dbReference>
<feature type="domain" description="Histidine kinase" evidence="10">
    <location>
        <begin position="507"/>
        <end position="723"/>
    </location>
</feature>
<dbReference type="EMBL" id="CP002352">
    <property type="protein sequence ID" value="ADV42618.1"/>
    <property type="molecule type" value="Genomic_DNA"/>
</dbReference>
<organism evidence="11 12">
    <name type="scientific">Bacteroides helcogenes (strain ATCC 35417 / DSM 20613 / JCM 6297 / CCUG 15421 / P 36-108)</name>
    <dbReference type="NCBI Taxonomy" id="693979"/>
    <lineage>
        <taxon>Bacteria</taxon>
        <taxon>Pseudomonadati</taxon>
        <taxon>Bacteroidota</taxon>
        <taxon>Bacteroidia</taxon>
        <taxon>Bacteroidales</taxon>
        <taxon>Bacteroidaceae</taxon>
        <taxon>Bacteroides</taxon>
    </lineage>
</organism>
<dbReference type="SMART" id="SM00388">
    <property type="entry name" value="HisKA"/>
    <property type="match status" value="1"/>
</dbReference>
<proteinExistence type="predicted"/>
<evidence type="ECO:0000256" key="8">
    <source>
        <dbReference type="SAM" id="MobiDB-lite"/>
    </source>
</evidence>
<keyword evidence="6" id="KW-0902">Two-component regulatory system</keyword>
<dbReference type="eggNOG" id="COG2205">
    <property type="taxonomic scope" value="Bacteria"/>
</dbReference>
<gene>
    <name evidence="11" type="ordered locus">Bache_0593</name>
</gene>
<dbReference type="InterPro" id="IPR011990">
    <property type="entry name" value="TPR-like_helical_dom_sf"/>
</dbReference>
<dbReference type="CDD" id="cd00082">
    <property type="entry name" value="HisKA"/>
    <property type="match status" value="1"/>
</dbReference>
<evidence type="ECO:0000256" key="4">
    <source>
        <dbReference type="ARBA" id="ARBA00022679"/>
    </source>
</evidence>
<feature type="coiled-coil region" evidence="7">
    <location>
        <begin position="473"/>
        <end position="500"/>
    </location>
</feature>
<reference key="1">
    <citation type="submission" date="2010-11" db="EMBL/GenBank/DDBJ databases">
        <title>The complete genome of Bacteroides helcogenes P 36-108.</title>
        <authorList>
            <consortium name="US DOE Joint Genome Institute (JGI-PGF)"/>
            <person name="Lucas S."/>
            <person name="Copeland A."/>
            <person name="Lapidus A."/>
            <person name="Bruce D."/>
            <person name="Goodwin L."/>
            <person name="Pitluck S."/>
            <person name="Kyrpides N."/>
            <person name="Mavromatis K."/>
            <person name="Ivanova N."/>
            <person name="Zeytun A."/>
            <person name="Brettin T."/>
            <person name="Detter J.C."/>
            <person name="Tapia R."/>
            <person name="Han C."/>
            <person name="Land M."/>
            <person name="Hauser L."/>
            <person name="Markowitz V."/>
            <person name="Cheng J.-F."/>
            <person name="Hugenholtz P."/>
            <person name="Woyke T."/>
            <person name="Wu D."/>
            <person name="Gronow S."/>
            <person name="Wellnitz S."/>
            <person name="Brambilla E."/>
            <person name="Klenk H.-P."/>
            <person name="Eisen J.A."/>
        </authorList>
    </citation>
    <scope>NUCLEOTIDE SEQUENCE</scope>
    <source>
        <strain>P 36-108</strain>
    </source>
</reference>
<keyword evidence="4" id="KW-0808">Transferase</keyword>
<dbReference type="InterPro" id="IPR050736">
    <property type="entry name" value="Sensor_HK_Regulatory"/>
</dbReference>
<evidence type="ECO:0000256" key="7">
    <source>
        <dbReference type="SAM" id="Coils"/>
    </source>
</evidence>
<evidence type="ECO:0000256" key="2">
    <source>
        <dbReference type="ARBA" id="ARBA00012438"/>
    </source>
</evidence>
<keyword evidence="12" id="KW-1185">Reference proteome</keyword>
<dbReference type="PANTHER" id="PTHR43711">
    <property type="entry name" value="TWO-COMPONENT HISTIDINE KINASE"/>
    <property type="match status" value="1"/>
</dbReference>
<dbReference type="InterPro" id="IPR005467">
    <property type="entry name" value="His_kinase_dom"/>
</dbReference>
<dbReference type="SUPFAM" id="SSF48452">
    <property type="entry name" value="TPR-like"/>
    <property type="match status" value="1"/>
</dbReference>
<dbReference type="PATRIC" id="fig|693979.3.peg.633"/>
<dbReference type="Gene3D" id="1.25.40.10">
    <property type="entry name" value="Tetratricopeptide repeat domain"/>
    <property type="match status" value="1"/>
</dbReference>
<dbReference type="Pfam" id="PF02518">
    <property type="entry name" value="HATPase_c"/>
    <property type="match status" value="1"/>
</dbReference>
<comment type="catalytic activity">
    <reaction evidence="1">
        <text>ATP + protein L-histidine = ADP + protein N-phospho-L-histidine.</text>
        <dbReference type="EC" id="2.7.13.3"/>
    </reaction>
</comment>
<evidence type="ECO:0000259" key="10">
    <source>
        <dbReference type="PROSITE" id="PS50109"/>
    </source>
</evidence>
<dbReference type="InterPro" id="IPR036097">
    <property type="entry name" value="HisK_dim/P_sf"/>
</dbReference>
<dbReference type="InterPro" id="IPR004358">
    <property type="entry name" value="Sig_transdc_His_kin-like_C"/>
</dbReference>
<dbReference type="AlphaFoldDB" id="E6SWM0"/>
<reference evidence="11 12" key="2">
    <citation type="journal article" date="2011" name="Stand. Genomic Sci.">
        <title>Complete genome sequence of Bacteroides helcogenes type strain (P 36-108).</title>
        <authorList>
            <person name="Pati A."/>
            <person name="Gronow S."/>
            <person name="Zeytun A."/>
            <person name="Lapidus A."/>
            <person name="Nolan M."/>
            <person name="Hammon N."/>
            <person name="Deshpande S."/>
            <person name="Cheng J.F."/>
            <person name="Tapia R."/>
            <person name="Han C."/>
            <person name="Goodwin L."/>
            <person name="Pitluck S."/>
            <person name="Liolios K."/>
            <person name="Pagani I."/>
            <person name="Ivanova N."/>
            <person name="Mavromatis K."/>
            <person name="Chen A."/>
            <person name="Palaniappan K."/>
            <person name="Land M."/>
            <person name="Hauser L."/>
            <person name="Chang Y.J."/>
            <person name="Jeffries C.D."/>
            <person name="Detter J.C."/>
            <person name="Brambilla E."/>
            <person name="Rohde M."/>
            <person name="Goker M."/>
            <person name="Woyke T."/>
            <person name="Bristow J."/>
            <person name="Eisen J.A."/>
            <person name="Markowitz V."/>
            <person name="Hugenholtz P."/>
            <person name="Kyrpides N.C."/>
            <person name="Klenk H.P."/>
            <person name="Lucas S."/>
        </authorList>
    </citation>
    <scope>NUCLEOTIDE SEQUENCE [LARGE SCALE GENOMIC DNA]</scope>
    <source>
        <strain evidence="12">ATCC 35417 / DSM 20613 / JCM 6297 / CCUG 15421 / P 36-108</strain>
    </source>
</reference>
<dbReference type="Gene3D" id="3.30.565.10">
    <property type="entry name" value="Histidine kinase-like ATPase, C-terminal domain"/>
    <property type="match status" value="1"/>
</dbReference>
<keyword evidence="9" id="KW-0812">Transmembrane</keyword>
<evidence type="ECO:0000256" key="3">
    <source>
        <dbReference type="ARBA" id="ARBA00022553"/>
    </source>
</evidence>
<sequence length="725" mass="83058">MPTRKTTYCFIFHLIFLLLLAGHTVSLPAQNNPYKIADSLYPILQRAERLRADARCLAVVDTLYNEAVRLGDKKAQCLALTVPLRHYIITGDNNRMKKASEKLKAVSRANDCLQYYYYAWNQEAIQLLNSGHSLEALQKAEEMKKQAFTDDHPFGIYSCIRNMGYIQTSRKNFKLANQYYREALDYMLKNLPDQDPAPIYNNLASYCLGRDDKLGLEYCEKGIKSARITNNRITVMLMKCRLLYSMKRWDEFRAYCAETMQAVEQNKYPQTRVDVLIVQIYSSVLGRKYEEAHTYADLVMKIHREDGIKYHAFICEKAGDYQRALSYQTVYIRGIDSLSNLAQASDIAELNAQIGNERLKQENARLDLKNAGLLMEQMRQQIALDQSNAENSQLLLANRELEVRRLKAETERQRAETERQKAETERQKSETRRQKDLLKQEQDASLYRMTIACILIVSLLALVAFLIFYLQRRRKSMRQLQKKNQELAVARDEAQSANRMKSLFIQNMSHEIRTPLNSIVGFSQLIANPDMELEPEEQQEYSELIVSNSELLTTLVNDLLGLSELQSGKYVTKIASHSCADLCRESIATVTHRKPQDVKLYYTCDTPPDYTILTDGQRVRQVLINFLTNAEKHTERGEIHLHCSLTEVPGSVTFSVADTGCGIPPEQAEHIFGRFEKLDDFSQGFGLGLSICRLIADYMGAAVKLDTSYKGGARFLFVLPVNDNL</sequence>
<protein>
    <recommendedName>
        <fullName evidence="2">histidine kinase</fullName>
        <ecNumber evidence="2">2.7.13.3</ecNumber>
    </recommendedName>
</protein>
<dbReference type="PROSITE" id="PS50109">
    <property type="entry name" value="HIS_KIN"/>
    <property type="match status" value="1"/>
</dbReference>
<keyword evidence="7" id="KW-0175">Coiled coil</keyword>
<dbReference type="RefSeq" id="WP_013546233.1">
    <property type="nucleotide sequence ID" value="NC_014933.1"/>
</dbReference>
<evidence type="ECO:0000313" key="11">
    <source>
        <dbReference type="EMBL" id="ADV42618.1"/>
    </source>
</evidence>
<dbReference type="SUPFAM" id="SSF55874">
    <property type="entry name" value="ATPase domain of HSP90 chaperone/DNA topoisomerase II/histidine kinase"/>
    <property type="match status" value="1"/>
</dbReference>
<feature type="transmembrane region" description="Helical" evidence="9">
    <location>
        <begin position="446"/>
        <end position="470"/>
    </location>
</feature>
<dbReference type="PANTHER" id="PTHR43711:SF26">
    <property type="entry name" value="SENSOR HISTIDINE KINASE RCSC"/>
    <property type="match status" value="1"/>
</dbReference>
<evidence type="ECO:0000256" key="1">
    <source>
        <dbReference type="ARBA" id="ARBA00000085"/>
    </source>
</evidence>
<dbReference type="OrthoDB" id="1491460at2"/>
<dbReference type="PRINTS" id="PR00344">
    <property type="entry name" value="BCTRLSENSOR"/>
</dbReference>
<dbReference type="InterPro" id="IPR003594">
    <property type="entry name" value="HATPase_dom"/>
</dbReference>
<keyword evidence="9" id="KW-0472">Membrane</keyword>
<evidence type="ECO:0000313" key="12">
    <source>
        <dbReference type="Proteomes" id="UP000008630"/>
    </source>
</evidence>
<keyword evidence="5 11" id="KW-0418">Kinase</keyword>
<dbReference type="HOGENOM" id="CLU_023350_1_0_10"/>
<dbReference type="SUPFAM" id="SSF47384">
    <property type="entry name" value="Homodimeric domain of signal transducing histidine kinase"/>
    <property type="match status" value="1"/>
</dbReference>
<dbReference type="InterPro" id="IPR008592">
    <property type="entry name" value="DUF874"/>
</dbReference>
<dbReference type="STRING" id="693979.Bache_0593"/>
<accession>E6SWM0</accession>
<dbReference type="InterPro" id="IPR003661">
    <property type="entry name" value="HisK_dim/P_dom"/>
</dbReference>
<evidence type="ECO:0000256" key="9">
    <source>
        <dbReference type="SAM" id="Phobius"/>
    </source>
</evidence>
<dbReference type="Pfam" id="PF05917">
    <property type="entry name" value="DUF874"/>
    <property type="match status" value="1"/>
</dbReference>
<dbReference type="InterPro" id="IPR036890">
    <property type="entry name" value="HATPase_C_sf"/>
</dbReference>
<keyword evidence="3" id="KW-0597">Phosphoprotein</keyword>
<evidence type="ECO:0000256" key="6">
    <source>
        <dbReference type="ARBA" id="ARBA00023012"/>
    </source>
</evidence>
<dbReference type="GO" id="GO:0000155">
    <property type="term" value="F:phosphorelay sensor kinase activity"/>
    <property type="evidence" value="ECO:0007669"/>
    <property type="project" value="InterPro"/>
</dbReference>
<dbReference type="SMART" id="SM00387">
    <property type="entry name" value="HATPase_c"/>
    <property type="match status" value="1"/>
</dbReference>
<dbReference type="Gene3D" id="1.10.287.130">
    <property type="match status" value="1"/>
</dbReference>
<keyword evidence="9" id="KW-1133">Transmembrane helix</keyword>
<dbReference type="KEGG" id="bhl:Bache_0593"/>
<name>E6SWM0_BACT6</name>